<accession>A0ABV6HSB2</accession>
<reference evidence="1 2" key="1">
    <citation type="submission" date="2024-09" db="EMBL/GenBank/DDBJ databases">
        <authorList>
            <person name="Sun Q."/>
            <person name="Mori K."/>
        </authorList>
    </citation>
    <scope>NUCLEOTIDE SEQUENCE [LARGE SCALE GENOMIC DNA]</scope>
    <source>
        <strain evidence="1 2">CCM 7765</strain>
    </source>
</reference>
<dbReference type="EMBL" id="JBHLWO010000007">
    <property type="protein sequence ID" value="MFC0321509.1"/>
    <property type="molecule type" value="Genomic_DNA"/>
</dbReference>
<dbReference type="InterPro" id="IPR007298">
    <property type="entry name" value="Cu-R_lipoprotein_NlpE"/>
</dbReference>
<organism evidence="1 2">
    <name type="scientific">Olivibacter oleidegradans</name>
    <dbReference type="NCBI Taxonomy" id="760123"/>
    <lineage>
        <taxon>Bacteria</taxon>
        <taxon>Pseudomonadati</taxon>
        <taxon>Bacteroidota</taxon>
        <taxon>Sphingobacteriia</taxon>
        <taxon>Sphingobacteriales</taxon>
        <taxon>Sphingobacteriaceae</taxon>
        <taxon>Olivibacter</taxon>
    </lineage>
</organism>
<dbReference type="Proteomes" id="UP001589774">
    <property type="component" value="Unassembled WGS sequence"/>
</dbReference>
<comment type="caution">
    <text evidence="1">The sequence shown here is derived from an EMBL/GenBank/DDBJ whole genome shotgun (WGS) entry which is preliminary data.</text>
</comment>
<keyword evidence="2" id="KW-1185">Reference proteome</keyword>
<proteinExistence type="predicted"/>
<protein>
    <submittedName>
        <fullName evidence="1">Copper resistance protein NlpE</fullName>
    </submittedName>
</protein>
<dbReference type="RefSeq" id="WP_130856867.1">
    <property type="nucleotide sequence ID" value="NZ_JBHLWO010000007.1"/>
</dbReference>
<gene>
    <name evidence="1" type="ORF">ACFFI0_24540</name>
</gene>
<dbReference type="Gene3D" id="2.40.128.640">
    <property type="match status" value="1"/>
</dbReference>
<evidence type="ECO:0000313" key="1">
    <source>
        <dbReference type="EMBL" id="MFC0321509.1"/>
    </source>
</evidence>
<dbReference type="Pfam" id="PF04170">
    <property type="entry name" value="NlpE"/>
    <property type="match status" value="1"/>
</dbReference>
<evidence type="ECO:0000313" key="2">
    <source>
        <dbReference type="Proteomes" id="UP001589774"/>
    </source>
</evidence>
<sequence length="157" mass="17167">MIKRILTYVLVSGIFWSCNNGTKGTGDINTTDTTTEEYVPIDATSDTADMHNAQNSLDVIGIYKGVLPCADCEGINTELELKADSTYTLKNSYLGKGDSQSFEEDGRYVWIDGSTIELKGGRDAPGKYFVGENTLTQLDMNGDKITGALADKYILRK</sequence>
<name>A0ABV6HSB2_9SPHI</name>